<dbReference type="Proteomes" id="UP000199041">
    <property type="component" value="Unassembled WGS sequence"/>
</dbReference>
<dbReference type="PANTHER" id="PTHR12684">
    <property type="entry name" value="PUTATIVE PHOSPHOTRANSFERASE"/>
    <property type="match status" value="1"/>
</dbReference>
<dbReference type="InterPro" id="IPR002745">
    <property type="entry name" value="Ptrans_KptA/Tpt1"/>
</dbReference>
<keyword evidence="2 5" id="KW-0808">Transferase</keyword>
<evidence type="ECO:0000256" key="1">
    <source>
        <dbReference type="ARBA" id="ARBA00009836"/>
    </source>
</evidence>
<sequence>MMEKNDFIRLSMIVSHALRHDPQSYNIILDSQGWVLLSDLVAAMNSNGMQISKDDIIEMVNSSQKKRHQIIDGKIRAYYGHSLKTKILKPEIEPPQYLYHGTIKANLDKIMENGLLPMERQFVHLSEDEITAELVGKRRVGILIILKVKAKKAFLDNIKFYKEENGIWLSDPIPPKYILCQ</sequence>
<evidence type="ECO:0000256" key="3">
    <source>
        <dbReference type="ARBA" id="ARBA00023027"/>
    </source>
</evidence>
<keyword evidence="7" id="KW-1185">Reference proteome</keyword>
<dbReference type="Gene3D" id="1.10.10.970">
    <property type="entry name" value="RNA 2'-phosphotransferase, Tpt1/KptA family, N-terminal domain"/>
    <property type="match status" value="1"/>
</dbReference>
<dbReference type="RefSeq" id="WP_211481777.1">
    <property type="nucleotide sequence ID" value="NZ_FNQY01000006.1"/>
</dbReference>
<dbReference type="EMBL" id="FNQY01000006">
    <property type="protein sequence ID" value="SEA01357.1"/>
    <property type="molecule type" value="Genomic_DNA"/>
</dbReference>
<dbReference type="GO" id="GO:0003950">
    <property type="term" value="F:NAD+ poly-ADP-ribosyltransferase activity"/>
    <property type="evidence" value="ECO:0007669"/>
    <property type="project" value="InterPro"/>
</dbReference>
<keyword evidence="3 5" id="KW-0520">NAD</keyword>
<comment type="similarity">
    <text evidence="1 5">Belongs to the KptA/TPT1 family.</text>
</comment>
<evidence type="ECO:0000313" key="7">
    <source>
        <dbReference type="Proteomes" id="UP000199041"/>
    </source>
</evidence>
<dbReference type="STRING" id="551991.SAMN05192529_10640"/>
<evidence type="ECO:0000313" key="6">
    <source>
        <dbReference type="EMBL" id="SEA01357.1"/>
    </source>
</evidence>
<name>A0A1H3XPI0_9BACT</name>
<dbReference type="PANTHER" id="PTHR12684:SF2">
    <property type="entry name" value="TRNA 2'-PHOSPHOTRANSFERASE 1"/>
    <property type="match status" value="1"/>
</dbReference>
<gene>
    <name evidence="5" type="primary">kptA</name>
    <name evidence="6" type="ORF">SAMN05192529_10640</name>
</gene>
<dbReference type="InterPro" id="IPR042080">
    <property type="entry name" value="RNA_2'-PTrans_N"/>
</dbReference>
<reference evidence="6 7" key="1">
    <citation type="submission" date="2016-10" db="EMBL/GenBank/DDBJ databases">
        <authorList>
            <person name="de Groot N.N."/>
        </authorList>
    </citation>
    <scope>NUCLEOTIDE SEQUENCE [LARGE SCALE GENOMIC DNA]</scope>
    <source>
        <strain evidence="6 7">Vu-144</strain>
    </source>
</reference>
<dbReference type="EC" id="2.7.1.-" evidence="5"/>
<dbReference type="GO" id="GO:0000215">
    <property type="term" value="F:tRNA 2'-phosphotransferase activity"/>
    <property type="evidence" value="ECO:0007669"/>
    <property type="project" value="TreeGrafter"/>
</dbReference>
<dbReference type="SUPFAM" id="SSF56399">
    <property type="entry name" value="ADP-ribosylation"/>
    <property type="match status" value="1"/>
</dbReference>
<protein>
    <recommendedName>
        <fullName evidence="5">Probable RNA 2'-phosphotransferase</fullName>
        <ecNumber evidence="5">2.7.1.-</ecNumber>
    </recommendedName>
</protein>
<evidence type="ECO:0000256" key="5">
    <source>
        <dbReference type="HAMAP-Rule" id="MF_00299"/>
    </source>
</evidence>
<dbReference type="AlphaFoldDB" id="A0A1H3XPI0"/>
<comment type="function">
    <text evidence="4 5">Removes the 2'-phosphate from RNA via an intermediate in which the phosphate is ADP-ribosylated by NAD followed by a presumed transesterification to release the RNA and generate ADP-ribose 1''-2''-cyclic phosphate (APPR&gt;P). May function as an ADP-ribosylase.</text>
</comment>
<dbReference type="HAMAP" id="MF_00299">
    <property type="entry name" value="KptA"/>
    <property type="match status" value="1"/>
</dbReference>
<evidence type="ECO:0000256" key="4">
    <source>
        <dbReference type="ARBA" id="ARBA00025212"/>
    </source>
</evidence>
<dbReference type="Pfam" id="PF01885">
    <property type="entry name" value="PTS_2-RNA"/>
    <property type="match status" value="1"/>
</dbReference>
<dbReference type="InterPro" id="IPR022928">
    <property type="entry name" value="RNA_2'-PTrans_KptA"/>
</dbReference>
<organism evidence="6 7">
    <name type="scientific">Arachidicoccus rhizosphaerae</name>
    <dbReference type="NCBI Taxonomy" id="551991"/>
    <lineage>
        <taxon>Bacteria</taxon>
        <taxon>Pseudomonadati</taxon>
        <taxon>Bacteroidota</taxon>
        <taxon>Chitinophagia</taxon>
        <taxon>Chitinophagales</taxon>
        <taxon>Chitinophagaceae</taxon>
        <taxon>Arachidicoccus</taxon>
    </lineage>
</organism>
<proteinExistence type="inferred from homology"/>
<accession>A0A1H3XPI0</accession>
<dbReference type="Gene3D" id="3.20.170.30">
    <property type="match status" value="1"/>
</dbReference>
<dbReference type="GO" id="GO:0006388">
    <property type="term" value="P:tRNA splicing, via endonucleolytic cleavage and ligation"/>
    <property type="evidence" value="ECO:0007669"/>
    <property type="project" value="UniProtKB-UniRule"/>
</dbReference>
<dbReference type="InterPro" id="IPR042081">
    <property type="entry name" value="RNA_2'-PTrans_C"/>
</dbReference>
<evidence type="ECO:0000256" key="2">
    <source>
        <dbReference type="ARBA" id="ARBA00022679"/>
    </source>
</evidence>